<dbReference type="AlphaFoldDB" id="A0A062UEQ3"/>
<dbReference type="EMBL" id="AWFG01000052">
    <property type="protein sequence ID" value="KCZ56153.1"/>
    <property type="molecule type" value="Genomic_DNA"/>
</dbReference>
<dbReference type="Pfam" id="PF05114">
    <property type="entry name" value="MbnB_TglH_ChrH"/>
    <property type="match status" value="1"/>
</dbReference>
<evidence type="ECO:0000313" key="1">
    <source>
        <dbReference type="EMBL" id="KCZ56153.1"/>
    </source>
</evidence>
<reference evidence="1 2" key="1">
    <citation type="journal article" date="2014" name="Antonie Van Leeuwenhoek">
        <title>Hyphomonas beringensis sp. nov. and Hyphomonas chukchiensis sp. nov., isolated from surface seawater of the Bering Sea and Chukchi Sea.</title>
        <authorList>
            <person name="Li C."/>
            <person name="Lai Q."/>
            <person name="Li G."/>
            <person name="Dong C."/>
            <person name="Wang J."/>
            <person name="Liao Y."/>
            <person name="Shao Z."/>
        </authorList>
    </citation>
    <scope>NUCLEOTIDE SEQUENCE [LARGE SCALE GENOMIC DNA]</scope>
    <source>
        <strain evidence="1 2">BH-BN04-4</strain>
    </source>
</reference>
<gene>
    <name evidence="1" type="ORF">HY30_07825</name>
</gene>
<name>A0A062UEQ3_9PROT</name>
<dbReference type="InterPro" id="IPR007801">
    <property type="entry name" value="MbnB/TglH/ChrH"/>
</dbReference>
<dbReference type="Gene3D" id="3.20.20.150">
    <property type="entry name" value="Divalent-metal-dependent TIM barrel enzymes"/>
    <property type="match status" value="1"/>
</dbReference>
<keyword evidence="2" id="KW-1185">Reference proteome</keyword>
<comment type="caution">
    <text evidence="1">The sequence shown here is derived from an EMBL/GenBank/DDBJ whole genome shotgun (WGS) entry which is preliminary data.</text>
</comment>
<dbReference type="STRING" id="1280947.HY30_07825"/>
<accession>A0A062UEQ3</accession>
<dbReference type="eggNOG" id="COG3220">
    <property type="taxonomic scope" value="Bacteria"/>
</dbReference>
<dbReference type="SUPFAM" id="SSF51658">
    <property type="entry name" value="Xylose isomerase-like"/>
    <property type="match status" value="1"/>
</dbReference>
<dbReference type="PANTHER" id="PTHR42194">
    <property type="entry name" value="UPF0276 PROTEIN HI_1600"/>
    <property type="match status" value="1"/>
</dbReference>
<sequence length="200" mass="22090">MIERFDPFQVSEHATFSAHKTRYHADLLPLPRTQEALIHLADRVDAFQALIGRRILIENPTNYLPFACELDEPEFLVEVARRSGCGLLMDINNIWVSANNVGVDPYAYVRAIPGELVGEIHVAGHSQDPGLGAKFLIDSHDAPVSEGVWHLLAVALHAWGARPVLVERDGNIPPFDDLLAEFHHATRILTASQEAAHDAA</sequence>
<dbReference type="NCBIfam" id="NF003818">
    <property type="entry name" value="PRK05409.1"/>
    <property type="match status" value="1"/>
</dbReference>
<protein>
    <recommendedName>
        <fullName evidence="3">Xylose isomerase-like TIM barrel domain-containing protein</fullName>
    </recommendedName>
</protein>
<proteinExistence type="predicted"/>
<dbReference type="PATRIC" id="fig|1280947.3.peg.2982"/>
<dbReference type="Proteomes" id="UP000027190">
    <property type="component" value="Unassembled WGS sequence"/>
</dbReference>
<dbReference type="PANTHER" id="PTHR42194:SF1">
    <property type="entry name" value="UPF0276 PROTEIN HI_1600"/>
    <property type="match status" value="1"/>
</dbReference>
<evidence type="ECO:0000313" key="2">
    <source>
        <dbReference type="Proteomes" id="UP000027190"/>
    </source>
</evidence>
<evidence type="ECO:0008006" key="3">
    <source>
        <dbReference type="Google" id="ProtNLM"/>
    </source>
</evidence>
<dbReference type="InterPro" id="IPR036237">
    <property type="entry name" value="Xyl_isomerase-like_sf"/>
</dbReference>
<organism evidence="1 2">
    <name type="scientific">Hyphomonas chukchiensis</name>
    <dbReference type="NCBI Taxonomy" id="1280947"/>
    <lineage>
        <taxon>Bacteria</taxon>
        <taxon>Pseudomonadati</taxon>
        <taxon>Pseudomonadota</taxon>
        <taxon>Alphaproteobacteria</taxon>
        <taxon>Hyphomonadales</taxon>
        <taxon>Hyphomonadaceae</taxon>
        <taxon>Hyphomonas</taxon>
    </lineage>
</organism>